<dbReference type="EMBL" id="DTOZ01000173">
    <property type="protein sequence ID" value="HGE78740.1"/>
    <property type="molecule type" value="Genomic_DNA"/>
</dbReference>
<protein>
    <submittedName>
        <fullName evidence="2">T9SS type A sorting domain-containing protein</fullName>
    </submittedName>
</protein>
<dbReference type="AlphaFoldDB" id="A0A7V3RIA2"/>
<feature type="transmembrane region" description="Helical" evidence="1">
    <location>
        <begin position="12"/>
        <end position="33"/>
    </location>
</feature>
<name>A0A7V3RIA2_UNCW3</name>
<keyword evidence="1" id="KW-0812">Transmembrane</keyword>
<gene>
    <name evidence="2" type="ORF">ENX68_07080</name>
</gene>
<proteinExistence type="predicted"/>
<sequence>MVDGTPPSDCVSLLDSIMMIFVALPSGVYFITLEGEGFKKTEKVILLR</sequence>
<keyword evidence="1" id="KW-0472">Membrane</keyword>
<comment type="caution">
    <text evidence="2">The sequence shown here is derived from an EMBL/GenBank/DDBJ whole genome shotgun (WGS) entry which is preliminary data.</text>
</comment>
<accession>A0A7V3RIA2</accession>
<organism evidence="2">
    <name type="scientific">candidate division WOR-3 bacterium</name>
    <dbReference type="NCBI Taxonomy" id="2052148"/>
    <lineage>
        <taxon>Bacteria</taxon>
        <taxon>Bacteria division WOR-3</taxon>
    </lineage>
</organism>
<evidence type="ECO:0000256" key="1">
    <source>
        <dbReference type="SAM" id="Phobius"/>
    </source>
</evidence>
<evidence type="ECO:0000313" key="2">
    <source>
        <dbReference type="EMBL" id="HGE78740.1"/>
    </source>
</evidence>
<keyword evidence="1" id="KW-1133">Transmembrane helix</keyword>
<reference evidence="2" key="1">
    <citation type="journal article" date="2020" name="mSystems">
        <title>Genome- and Community-Level Interaction Insights into Carbon Utilization and Element Cycling Functions of Hydrothermarchaeota in Hydrothermal Sediment.</title>
        <authorList>
            <person name="Zhou Z."/>
            <person name="Liu Y."/>
            <person name="Xu W."/>
            <person name="Pan J."/>
            <person name="Luo Z.H."/>
            <person name="Li M."/>
        </authorList>
    </citation>
    <scope>NUCLEOTIDE SEQUENCE [LARGE SCALE GENOMIC DNA]</scope>
    <source>
        <strain evidence="2">SpSt-961</strain>
    </source>
</reference>